<dbReference type="EMBL" id="LAZR01013331">
    <property type="protein sequence ID" value="KKM22443.1"/>
    <property type="molecule type" value="Genomic_DNA"/>
</dbReference>
<reference evidence="1" key="1">
    <citation type="journal article" date="2015" name="Nature">
        <title>Complex archaea that bridge the gap between prokaryotes and eukaryotes.</title>
        <authorList>
            <person name="Spang A."/>
            <person name="Saw J.H."/>
            <person name="Jorgensen S.L."/>
            <person name="Zaremba-Niedzwiedzka K."/>
            <person name="Martijn J."/>
            <person name="Lind A.E."/>
            <person name="van Eijk R."/>
            <person name="Schleper C."/>
            <person name="Guy L."/>
            <person name="Ettema T.J."/>
        </authorList>
    </citation>
    <scope>NUCLEOTIDE SEQUENCE</scope>
</reference>
<dbReference type="Pfam" id="PF08309">
    <property type="entry name" value="LVIVD"/>
    <property type="match status" value="1"/>
</dbReference>
<dbReference type="InterPro" id="IPR013211">
    <property type="entry name" value="LVIVD"/>
</dbReference>
<accession>A0A0F9KJS7</accession>
<comment type="caution">
    <text evidence="1">The sequence shown here is derived from an EMBL/GenBank/DDBJ whole genome shotgun (WGS) entry which is preliminary data.</text>
</comment>
<proteinExistence type="predicted"/>
<name>A0A0F9KJS7_9ZZZZ</name>
<dbReference type="AlphaFoldDB" id="A0A0F9KJS7"/>
<protein>
    <submittedName>
        <fullName evidence="1">Uncharacterized protein</fullName>
    </submittedName>
</protein>
<evidence type="ECO:0000313" key="1">
    <source>
        <dbReference type="EMBL" id="KKM22443.1"/>
    </source>
</evidence>
<organism evidence="1">
    <name type="scientific">marine sediment metagenome</name>
    <dbReference type="NCBI Taxonomy" id="412755"/>
    <lineage>
        <taxon>unclassified sequences</taxon>
        <taxon>metagenomes</taxon>
        <taxon>ecological metagenomes</taxon>
    </lineage>
</organism>
<gene>
    <name evidence="1" type="ORF">LCGC14_1625260</name>
</gene>
<sequence>MPYAYVAADLNDALIIIDISDPSNPTLQWTWWPGWRPRVRSSPGLVARGAGRVPGWEK</sequence>